<name>A0A3L7AT84_9MICO</name>
<evidence type="ECO:0000256" key="1">
    <source>
        <dbReference type="SAM" id="MobiDB-lite"/>
    </source>
</evidence>
<organism evidence="4 5">
    <name type="scientific">Mycetocola lacteus</name>
    <dbReference type="NCBI Taxonomy" id="76637"/>
    <lineage>
        <taxon>Bacteria</taxon>
        <taxon>Bacillati</taxon>
        <taxon>Actinomycetota</taxon>
        <taxon>Actinomycetes</taxon>
        <taxon>Micrococcales</taxon>
        <taxon>Microbacteriaceae</taxon>
        <taxon>Mycetocola</taxon>
    </lineage>
</organism>
<dbReference type="GO" id="GO:0000993">
    <property type="term" value="F:RNA polymerase II complex binding"/>
    <property type="evidence" value="ECO:0007669"/>
    <property type="project" value="TreeGrafter"/>
</dbReference>
<keyword evidence="2" id="KW-0472">Membrane</keyword>
<gene>
    <name evidence="4" type="ORF">D9V34_08940</name>
</gene>
<feature type="compositionally biased region" description="Low complexity" evidence="1">
    <location>
        <begin position="887"/>
        <end position="896"/>
    </location>
</feature>
<feature type="compositionally biased region" description="Low complexity" evidence="1">
    <location>
        <begin position="634"/>
        <end position="649"/>
    </location>
</feature>
<feature type="compositionally biased region" description="Pro residues" evidence="1">
    <location>
        <begin position="662"/>
        <end position="690"/>
    </location>
</feature>
<dbReference type="EMBL" id="RCUY01000005">
    <property type="protein sequence ID" value="RLP83334.1"/>
    <property type="molecule type" value="Genomic_DNA"/>
</dbReference>
<accession>A0A3L7AT84</accession>
<dbReference type="PANTHER" id="PTHR12460">
    <property type="entry name" value="CYCLIN-DEPENDENT KINASE INHIBITOR-RELATED PROTEIN"/>
    <property type="match status" value="1"/>
</dbReference>
<feature type="compositionally biased region" description="Pro residues" evidence="1">
    <location>
        <begin position="897"/>
        <end position="918"/>
    </location>
</feature>
<dbReference type="PANTHER" id="PTHR12460:SF0">
    <property type="entry name" value="CID DOMAIN-CONTAINING PROTEIN-RELATED"/>
    <property type="match status" value="1"/>
</dbReference>
<evidence type="ECO:0000313" key="5">
    <source>
        <dbReference type="Proteomes" id="UP000269438"/>
    </source>
</evidence>
<keyword evidence="5" id="KW-1185">Reference proteome</keyword>
<evidence type="ECO:0000259" key="3">
    <source>
        <dbReference type="Pfam" id="PF04213"/>
    </source>
</evidence>
<feature type="domain" description="Htaa" evidence="3">
    <location>
        <begin position="696"/>
        <end position="857"/>
    </location>
</feature>
<dbReference type="InterPro" id="IPR015943">
    <property type="entry name" value="WD40/YVTN_repeat-like_dom_sf"/>
</dbReference>
<dbReference type="InterPro" id="IPR011045">
    <property type="entry name" value="N2O_reductase_N"/>
</dbReference>
<feature type="compositionally biased region" description="Pro residues" evidence="1">
    <location>
        <begin position="866"/>
        <end position="886"/>
    </location>
</feature>
<keyword evidence="2" id="KW-0812">Transmembrane</keyword>
<dbReference type="Pfam" id="PF04213">
    <property type="entry name" value="HtaA"/>
    <property type="match status" value="1"/>
</dbReference>
<dbReference type="NCBIfam" id="TIGR01167">
    <property type="entry name" value="LPXTG_anchor"/>
    <property type="match status" value="1"/>
</dbReference>
<feature type="region of interest" description="Disordered" evidence="1">
    <location>
        <begin position="862"/>
        <end position="932"/>
    </location>
</feature>
<feature type="region of interest" description="Disordered" evidence="1">
    <location>
        <begin position="622"/>
        <end position="696"/>
    </location>
</feature>
<dbReference type="SUPFAM" id="SSF50974">
    <property type="entry name" value="Nitrous oxide reductase, N-terminal domain"/>
    <property type="match status" value="1"/>
</dbReference>
<protein>
    <submittedName>
        <fullName evidence="4">LPXTG cell wall anchor domain-containing protein</fullName>
    </submittedName>
</protein>
<comment type="caution">
    <text evidence="4">The sequence shown here is derived from an EMBL/GenBank/DDBJ whole genome shotgun (WGS) entry which is preliminary data.</text>
</comment>
<evidence type="ECO:0000256" key="2">
    <source>
        <dbReference type="SAM" id="Phobius"/>
    </source>
</evidence>
<dbReference type="AlphaFoldDB" id="A0A3L7AT84"/>
<dbReference type="GO" id="GO:0031124">
    <property type="term" value="P:mRNA 3'-end processing"/>
    <property type="evidence" value="ECO:0007669"/>
    <property type="project" value="TreeGrafter"/>
</dbReference>
<dbReference type="Proteomes" id="UP000269438">
    <property type="component" value="Unassembled WGS sequence"/>
</dbReference>
<dbReference type="Gene3D" id="2.130.10.10">
    <property type="entry name" value="YVTN repeat-like/Quinoprotein amine dehydrogenase"/>
    <property type="match status" value="2"/>
</dbReference>
<sequence>MLLPPHHTRKESFVITLHRALSVAPLIGALVLAPLIGAAPAQAAGDNTRSYTYSSSVAAGKQARSFALDERNGALYVPTDDSKTKTGALTRVSTSTFTVGDTSIPFSSGIDKLTVDPATNTAFVPRARTAADDKSGMQGTLDVVDLGTGSVVKTIAGTPTSVSSMAFYPATRTVYLATSTQVVPVGIDAGTVGAPISVSGAKYPSLTNIVIDPAGGKLWVGDKGSADVITAIDLKTNTWLSAIQIGVGTFEFPGGPIGGYLTSLGIDPVLHHLYVAYDADWMSDDQDGKLVVVDTDTNLILGSPIGLGDTTRGIAVDARSHEVYVTSSADAALRVISPDTWTSKIAVDFVTAGVVRDYGAGSANLWAVAADPTNNAVFVSHPYDGNPISATNSAISKIAVAGALPVVSALAPAPGQDGTAPTKPAEPNPAFTGPKAPALAAAPAGAVETSGNALTWDISDYANEWETHPYGEVAVDRAGLFTFSGGQGWSDPKTGAAQIGWSDAIEYRPYPGLAPDVFLTFANPYLIRQADGSAALSFDVAWGESKTNVSAGFKRVTVATFATLKLEEQSDGTTKISGTPDFAGRVYQAPGEAASPNSFPKSFIDYLTPGLRGWWMTTSASADGNARKVPNPLSGTFTATTTPSTANGPAVDGGEGAGSTPTPEPSTDPSTPPTSPTPEPSTDPSTPPGKPGSITGSVVWGVHDAFRKYILSDIAKGSITGTEGAVADAAGIVTFPLTETTKVPTDSIAFSGTVTYLGHLVGDTWQLRSVLKDPRIEISGTTASIFATYSARSMGGADTPAGAPVLIATADLSGSVLKTDANGSITVTAAPTVLAETGRDLFGGIYPAGTALAPLSLKVTVTPATEPSPEPSPEPSTGPSVPPTSPEPSTGPSTNPSVPPTSPTPGPSTEPSVPPTSPVPSTGPSTPDTRVTVPVSVGKSAVAVGGTVHVTASGFTPDEPVEIWLHSTPVRLAVVNADAQGRIDTVVAIPVGTPAGAHTLMLEGKTARGEIALTVTGDPSAPAATGGAGELSQTGADVAGVLLVGGVLLLLGLGFVLKRRRLAAAE</sequence>
<proteinExistence type="predicted"/>
<dbReference type="InterPro" id="IPR007331">
    <property type="entry name" value="Htaa"/>
</dbReference>
<reference evidence="4 5" key="1">
    <citation type="submission" date="2018-10" db="EMBL/GenBank/DDBJ databases">
        <authorList>
            <person name="Li J."/>
        </authorList>
    </citation>
    <scope>NUCLEOTIDE SEQUENCE [LARGE SCALE GENOMIC DNA]</scope>
    <source>
        <strain evidence="4 5">JCM 11654</strain>
    </source>
</reference>
<dbReference type="OrthoDB" id="7210788at2"/>
<keyword evidence="2" id="KW-1133">Transmembrane helix</keyword>
<feature type="compositionally biased region" description="Low complexity" evidence="1">
    <location>
        <begin position="919"/>
        <end position="932"/>
    </location>
</feature>
<evidence type="ECO:0000313" key="4">
    <source>
        <dbReference type="EMBL" id="RLP83334.1"/>
    </source>
</evidence>
<feature type="transmembrane region" description="Helical" evidence="2">
    <location>
        <begin position="1038"/>
        <end position="1057"/>
    </location>
</feature>